<reference evidence="2 3" key="1">
    <citation type="submission" date="2017-02" db="EMBL/GenBank/DDBJ databases">
        <title>Complete genome sequences of Mycobacterium kansasii strains isolated from rhesus macaques.</title>
        <authorList>
            <person name="Panda A."/>
            <person name="Nagaraj S."/>
            <person name="Zhao X."/>
            <person name="Tettelin H."/>
            <person name="Detolla L.J."/>
        </authorList>
    </citation>
    <scope>NUCLEOTIDE SEQUENCE [LARGE SCALE GENOMIC DNA]</scope>
    <source>
        <strain evidence="2 3">11-3813</strain>
    </source>
</reference>
<evidence type="ECO:0000313" key="2">
    <source>
        <dbReference type="EMBL" id="OOK81711.1"/>
    </source>
</evidence>
<accession>A0A1V3XT73</accession>
<feature type="compositionally biased region" description="Basic and acidic residues" evidence="1">
    <location>
        <begin position="225"/>
        <end position="235"/>
    </location>
</feature>
<dbReference type="AlphaFoldDB" id="A0A1V3XT73"/>
<evidence type="ECO:0000313" key="3">
    <source>
        <dbReference type="Proteomes" id="UP000189229"/>
    </source>
</evidence>
<gene>
    <name evidence="2" type="ORF">BZL30_0903</name>
</gene>
<protein>
    <submittedName>
        <fullName evidence="2">Uncharacterized protein</fullName>
    </submittedName>
</protein>
<evidence type="ECO:0000256" key="1">
    <source>
        <dbReference type="SAM" id="MobiDB-lite"/>
    </source>
</evidence>
<organism evidence="2 3">
    <name type="scientific">Mycobacterium kansasii</name>
    <dbReference type="NCBI Taxonomy" id="1768"/>
    <lineage>
        <taxon>Bacteria</taxon>
        <taxon>Bacillati</taxon>
        <taxon>Actinomycetota</taxon>
        <taxon>Actinomycetes</taxon>
        <taxon>Mycobacteriales</taxon>
        <taxon>Mycobacteriaceae</taxon>
        <taxon>Mycobacterium</taxon>
    </lineage>
</organism>
<proteinExistence type="predicted"/>
<name>A0A1V3XT73_MYCKA</name>
<feature type="region of interest" description="Disordered" evidence="1">
    <location>
        <begin position="194"/>
        <end position="243"/>
    </location>
</feature>
<comment type="caution">
    <text evidence="2">The sequence shown here is derived from an EMBL/GenBank/DDBJ whole genome shotgun (WGS) entry which is preliminary data.</text>
</comment>
<sequence length="243" mass="27024">MDATPWGILLVTAGSGVLSRTLALALRPAGHIVDGPTHDHPRPLRYRAKCWWIRPVSRQASGTSQRRWRRSGPRPGFAAEQISRKVAHLRLTRVVSPGTGNDVSFDPVTNTARGLRLFRDGWRICGSCLRAQPWRPRCRLSRRRGAAGAPDREVWGGMSVFGRLRPLLDTALDRAVVPGYTRIGYQLRRSSWAGDPPPGALRAARRWSPAPTGAWARPSPRAGRAGRDRPADRSRPQQWRTSS</sequence>
<dbReference type="Proteomes" id="UP000189229">
    <property type="component" value="Unassembled WGS sequence"/>
</dbReference>
<dbReference type="EMBL" id="MVBM01000001">
    <property type="protein sequence ID" value="OOK81711.1"/>
    <property type="molecule type" value="Genomic_DNA"/>
</dbReference>